<keyword evidence="3" id="KW-0813">Transport</keyword>
<evidence type="ECO:0000256" key="1">
    <source>
        <dbReference type="ARBA" id="ARBA00010062"/>
    </source>
</evidence>
<dbReference type="SUPFAM" id="SSF53822">
    <property type="entry name" value="Periplasmic binding protein-like I"/>
    <property type="match status" value="1"/>
</dbReference>
<evidence type="ECO:0000313" key="7">
    <source>
        <dbReference type="Proteomes" id="UP000278222"/>
    </source>
</evidence>
<keyword evidence="7" id="KW-1185">Reference proteome</keyword>
<feature type="domain" description="Leucine-binding protein" evidence="5">
    <location>
        <begin position="30"/>
        <end position="350"/>
    </location>
</feature>
<comment type="caution">
    <text evidence="6">The sequence shown here is derived from an EMBL/GenBank/DDBJ whole genome shotgun (WGS) entry which is preliminary data.</text>
</comment>
<evidence type="ECO:0000256" key="4">
    <source>
        <dbReference type="SAM" id="MobiDB-lite"/>
    </source>
</evidence>
<feature type="region of interest" description="Disordered" evidence="4">
    <location>
        <begin position="1"/>
        <end position="22"/>
    </location>
</feature>
<comment type="similarity">
    <text evidence="1">Belongs to the leucine-binding protein family.</text>
</comment>
<feature type="compositionally biased region" description="Pro residues" evidence="4">
    <location>
        <begin position="1"/>
        <end position="18"/>
    </location>
</feature>
<dbReference type="Pfam" id="PF13458">
    <property type="entry name" value="Peripla_BP_6"/>
    <property type="match status" value="1"/>
</dbReference>
<dbReference type="AlphaFoldDB" id="A0A3N1LI19"/>
<dbReference type="PANTHER" id="PTHR30483:SF6">
    <property type="entry name" value="PERIPLASMIC BINDING PROTEIN OF ABC TRANSPORTER FOR NATURAL AMINO ACIDS"/>
    <property type="match status" value="1"/>
</dbReference>
<dbReference type="InterPro" id="IPR028081">
    <property type="entry name" value="Leu-bd"/>
</dbReference>
<evidence type="ECO:0000313" key="6">
    <source>
        <dbReference type="EMBL" id="ROP90864.1"/>
    </source>
</evidence>
<proteinExistence type="inferred from homology"/>
<evidence type="ECO:0000256" key="2">
    <source>
        <dbReference type="ARBA" id="ARBA00022729"/>
    </source>
</evidence>
<dbReference type="InterPro" id="IPR051010">
    <property type="entry name" value="BCAA_transport"/>
</dbReference>
<dbReference type="GO" id="GO:0006865">
    <property type="term" value="P:amino acid transport"/>
    <property type="evidence" value="ECO:0007669"/>
    <property type="project" value="UniProtKB-KW"/>
</dbReference>
<dbReference type="EMBL" id="RJKX01000014">
    <property type="protein sequence ID" value="ROP90864.1"/>
    <property type="molecule type" value="Genomic_DNA"/>
</dbReference>
<dbReference type="CDD" id="cd06339">
    <property type="entry name" value="PBP1_YraM_LppC_lipoprotein-like"/>
    <property type="match status" value="1"/>
</dbReference>
<sequence>MQPPPVVEAPPPPAPAPNPMLGGISRGGAQVALLLPLRGQHAALGNAMLEAAQMALLDAGQNNGGMTLVPRDTNGTAEGAEAAVRKALDDGAALILGPLFSHEVRAAAGPARERGVAVIAFTNDADVAADGVFVMGLHPRPQIRRVVEEAAAAGGKRFSILAPASPYGQRGAQAAEEAVPRVGGTIVSVEFYDPGGADSQETARRLARQPADFVVLPEAPARAVTLAPLYSYYETRGNRAKFLGTQLWDDPSMWREPALYGSWFAAPPAEARIAFTERFTALQGRQPPRIATLPYDATALAVALARQPGGADFSVDAITRPNGFAGVEGLFRFRRDGLSDRALAIMEIRRGQPPAVVRPAPTAFDDRGS</sequence>
<accession>A0A3N1LI19</accession>
<evidence type="ECO:0000259" key="5">
    <source>
        <dbReference type="Pfam" id="PF13458"/>
    </source>
</evidence>
<keyword evidence="2" id="KW-0732">Signal</keyword>
<gene>
    <name evidence="6" type="ORF">EDC65_2724</name>
</gene>
<dbReference type="InterPro" id="IPR028082">
    <property type="entry name" value="Peripla_BP_I"/>
</dbReference>
<dbReference type="RefSeq" id="WP_170216497.1">
    <property type="nucleotide sequence ID" value="NZ_AP019700.1"/>
</dbReference>
<protein>
    <submittedName>
        <fullName evidence="6">Amino acid/amide ABC transporter substrate-binding protein (HAAT family)</fullName>
    </submittedName>
</protein>
<evidence type="ECO:0000256" key="3">
    <source>
        <dbReference type="ARBA" id="ARBA00022970"/>
    </source>
</evidence>
<dbReference type="Proteomes" id="UP000278222">
    <property type="component" value="Unassembled WGS sequence"/>
</dbReference>
<keyword evidence="3" id="KW-0029">Amino-acid transport</keyword>
<reference evidence="6 7" key="1">
    <citation type="submission" date="2018-11" db="EMBL/GenBank/DDBJ databases">
        <title>Genomic Encyclopedia of Type Strains, Phase IV (KMG-IV): sequencing the most valuable type-strain genomes for metagenomic binning, comparative biology and taxonomic classification.</title>
        <authorList>
            <person name="Goeker M."/>
        </authorList>
    </citation>
    <scope>NUCLEOTIDE SEQUENCE [LARGE SCALE GENOMIC DNA]</scope>
    <source>
        <strain evidence="6 7">DSM 5900</strain>
    </source>
</reference>
<organism evidence="6 7">
    <name type="scientific">Stella humosa</name>
    <dbReference type="NCBI Taxonomy" id="94"/>
    <lineage>
        <taxon>Bacteria</taxon>
        <taxon>Pseudomonadati</taxon>
        <taxon>Pseudomonadota</taxon>
        <taxon>Alphaproteobacteria</taxon>
        <taxon>Rhodospirillales</taxon>
        <taxon>Stellaceae</taxon>
        <taxon>Stella</taxon>
    </lineage>
</organism>
<dbReference type="PANTHER" id="PTHR30483">
    <property type="entry name" value="LEUCINE-SPECIFIC-BINDING PROTEIN"/>
    <property type="match status" value="1"/>
</dbReference>
<name>A0A3N1LI19_9PROT</name>
<dbReference type="Gene3D" id="3.40.50.2300">
    <property type="match status" value="2"/>
</dbReference>